<evidence type="ECO:0000313" key="3">
    <source>
        <dbReference type="Proteomes" id="UP000324222"/>
    </source>
</evidence>
<evidence type="ECO:0000313" key="2">
    <source>
        <dbReference type="EMBL" id="MPC32102.1"/>
    </source>
</evidence>
<feature type="compositionally biased region" description="Polar residues" evidence="1">
    <location>
        <begin position="1"/>
        <end position="21"/>
    </location>
</feature>
<feature type="region of interest" description="Disordered" evidence="1">
    <location>
        <begin position="101"/>
        <end position="129"/>
    </location>
</feature>
<reference evidence="2 3" key="1">
    <citation type="submission" date="2019-05" db="EMBL/GenBank/DDBJ databases">
        <title>Another draft genome of Portunus trituberculatus and its Hox gene families provides insights of decapod evolution.</title>
        <authorList>
            <person name="Jeong J.-H."/>
            <person name="Song I."/>
            <person name="Kim S."/>
            <person name="Choi T."/>
            <person name="Kim D."/>
            <person name="Ryu S."/>
            <person name="Kim W."/>
        </authorList>
    </citation>
    <scope>NUCLEOTIDE SEQUENCE [LARGE SCALE GENOMIC DNA]</scope>
    <source>
        <tissue evidence="2">Muscle</tissue>
    </source>
</reference>
<name>A0A5B7EDA0_PORTR</name>
<feature type="compositionally biased region" description="Basic and acidic residues" evidence="1">
    <location>
        <begin position="33"/>
        <end position="63"/>
    </location>
</feature>
<organism evidence="2 3">
    <name type="scientific">Portunus trituberculatus</name>
    <name type="common">Swimming crab</name>
    <name type="synonym">Neptunus trituberculatus</name>
    <dbReference type="NCBI Taxonomy" id="210409"/>
    <lineage>
        <taxon>Eukaryota</taxon>
        <taxon>Metazoa</taxon>
        <taxon>Ecdysozoa</taxon>
        <taxon>Arthropoda</taxon>
        <taxon>Crustacea</taxon>
        <taxon>Multicrustacea</taxon>
        <taxon>Malacostraca</taxon>
        <taxon>Eumalacostraca</taxon>
        <taxon>Eucarida</taxon>
        <taxon>Decapoda</taxon>
        <taxon>Pleocyemata</taxon>
        <taxon>Brachyura</taxon>
        <taxon>Eubrachyura</taxon>
        <taxon>Portunoidea</taxon>
        <taxon>Portunidae</taxon>
        <taxon>Portuninae</taxon>
        <taxon>Portunus</taxon>
    </lineage>
</organism>
<protein>
    <submittedName>
        <fullName evidence="2">Uncharacterized protein</fullName>
    </submittedName>
</protein>
<comment type="caution">
    <text evidence="2">The sequence shown here is derived from an EMBL/GenBank/DDBJ whole genome shotgun (WGS) entry which is preliminary data.</text>
</comment>
<dbReference type="EMBL" id="VSRR010002563">
    <property type="protein sequence ID" value="MPC32102.1"/>
    <property type="molecule type" value="Genomic_DNA"/>
</dbReference>
<feature type="compositionally biased region" description="Polar residues" evidence="1">
    <location>
        <begin position="114"/>
        <end position="129"/>
    </location>
</feature>
<gene>
    <name evidence="2" type="ORF">E2C01_025407</name>
</gene>
<feature type="region of interest" description="Disordered" evidence="1">
    <location>
        <begin position="1"/>
        <end position="86"/>
    </location>
</feature>
<sequence>METWRQDTMSPARTLYNTTSLPHGCLRSPMEASPKEPDQAHLEGLERIHSVVRTQKLDTRELGSSRLPEPEPSPEPEPEPEPLLPLTLPILTRWFSIAFTGTKPEEREEHYNSCHENSPMTPNPTEDNA</sequence>
<accession>A0A5B7EDA0</accession>
<dbReference type="AlphaFoldDB" id="A0A5B7EDA0"/>
<feature type="compositionally biased region" description="Basic and acidic residues" evidence="1">
    <location>
        <begin position="103"/>
        <end position="113"/>
    </location>
</feature>
<evidence type="ECO:0000256" key="1">
    <source>
        <dbReference type="SAM" id="MobiDB-lite"/>
    </source>
</evidence>
<dbReference type="Proteomes" id="UP000324222">
    <property type="component" value="Unassembled WGS sequence"/>
</dbReference>
<keyword evidence="3" id="KW-1185">Reference proteome</keyword>
<proteinExistence type="predicted"/>